<dbReference type="InterPro" id="IPR000719">
    <property type="entry name" value="Prot_kinase_dom"/>
</dbReference>
<dbReference type="InterPro" id="IPR012334">
    <property type="entry name" value="Pectin_lyas_fold"/>
</dbReference>
<dbReference type="InterPro" id="IPR039448">
    <property type="entry name" value="Beta_helix"/>
</dbReference>
<evidence type="ECO:0000259" key="9">
    <source>
        <dbReference type="PROSITE" id="PS50011"/>
    </source>
</evidence>
<keyword evidence="11" id="KW-1185">Reference proteome</keyword>
<evidence type="ECO:0000256" key="5">
    <source>
        <dbReference type="ARBA" id="ARBA00022777"/>
    </source>
</evidence>
<evidence type="ECO:0000256" key="6">
    <source>
        <dbReference type="ARBA" id="ARBA00022840"/>
    </source>
</evidence>
<dbReference type="InterPro" id="IPR008271">
    <property type="entry name" value="Ser/Thr_kinase_AS"/>
</dbReference>
<dbReference type="CDD" id="cd14014">
    <property type="entry name" value="STKc_PknB_like"/>
    <property type="match status" value="1"/>
</dbReference>
<keyword evidence="3" id="KW-0808">Transferase</keyword>
<comment type="catalytic activity">
    <reaction evidence="8">
        <text>L-seryl-[protein] + ATP = O-phospho-L-seryl-[protein] + ADP + H(+)</text>
        <dbReference type="Rhea" id="RHEA:17989"/>
        <dbReference type="Rhea" id="RHEA-COMP:9863"/>
        <dbReference type="Rhea" id="RHEA-COMP:11604"/>
        <dbReference type="ChEBI" id="CHEBI:15378"/>
        <dbReference type="ChEBI" id="CHEBI:29999"/>
        <dbReference type="ChEBI" id="CHEBI:30616"/>
        <dbReference type="ChEBI" id="CHEBI:83421"/>
        <dbReference type="ChEBI" id="CHEBI:456216"/>
        <dbReference type="EC" id="2.7.11.1"/>
    </reaction>
</comment>
<dbReference type="NCBIfam" id="NF045510">
    <property type="entry name" value="4Cys_prefix_kin"/>
    <property type="match status" value="1"/>
</dbReference>
<keyword evidence="4" id="KW-0547">Nucleotide-binding</keyword>
<feature type="domain" description="Protein kinase" evidence="9">
    <location>
        <begin position="36"/>
        <end position="307"/>
    </location>
</feature>
<dbReference type="Gene3D" id="3.30.200.20">
    <property type="entry name" value="Phosphorylase Kinase, domain 1"/>
    <property type="match status" value="1"/>
</dbReference>
<dbReference type="Pfam" id="PF13229">
    <property type="entry name" value="Beta_helix"/>
    <property type="match status" value="1"/>
</dbReference>
<evidence type="ECO:0000256" key="3">
    <source>
        <dbReference type="ARBA" id="ARBA00022679"/>
    </source>
</evidence>
<dbReference type="EMBL" id="JAQOSO010000044">
    <property type="protein sequence ID" value="MDJ1174180.1"/>
    <property type="molecule type" value="Genomic_DNA"/>
</dbReference>
<evidence type="ECO:0000256" key="4">
    <source>
        <dbReference type="ARBA" id="ARBA00022741"/>
    </source>
</evidence>
<accession>A0ABT7B4S7</accession>
<evidence type="ECO:0000256" key="2">
    <source>
        <dbReference type="ARBA" id="ARBA00022527"/>
    </source>
</evidence>
<reference evidence="10 11" key="1">
    <citation type="submission" date="2023-01" db="EMBL/GenBank/DDBJ databases">
        <title>Novel diversity within Roseofilum (Cyanobacteria; Desertifilaceae) from marine benthic mats with descriptions of four novel species.</title>
        <authorList>
            <person name="Wang Y."/>
            <person name="Berthold D.E."/>
            <person name="Hu J."/>
            <person name="Lefler F.W."/>
            <person name="Laughinghouse H.D. IV."/>
        </authorList>
    </citation>
    <scope>NUCLEOTIDE SEQUENCE [LARGE SCALE GENOMIC DNA]</scope>
    <source>
        <strain evidence="10 11">BLCC-M114</strain>
    </source>
</reference>
<dbReference type="Pfam" id="PF00069">
    <property type="entry name" value="Pkinase"/>
    <property type="match status" value="1"/>
</dbReference>
<dbReference type="RefSeq" id="WP_283766513.1">
    <property type="nucleotide sequence ID" value="NZ_JAQOSO010000044.1"/>
</dbReference>
<dbReference type="PANTHER" id="PTHR24363:SF0">
    <property type="entry name" value="SERINE_THREONINE KINASE LIKE DOMAIN CONTAINING 1"/>
    <property type="match status" value="1"/>
</dbReference>
<dbReference type="SUPFAM" id="SSF56112">
    <property type="entry name" value="Protein kinase-like (PK-like)"/>
    <property type="match status" value="1"/>
</dbReference>
<evidence type="ECO:0000256" key="7">
    <source>
        <dbReference type="ARBA" id="ARBA00047899"/>
    </source>
</evidence>
<evidence type="ECO:0000256" key="1">
    <source>
        <dbReference type="ARBA" id="ARBA00012513"/>
    </source>
</evidence>
<dbReference type="SUPFAM" id="SSF51126">
    <property type="entry name" value="Pectin lyase-like"/>
    <property type="match status" value="1"/>
</dbReference>
<protein>
    <recommendedName>
        <fullName evidence="1">non-specific serine/threonine protein kinase</fullName>
        <ecNumber evidence="1">2.7.11.1</ecNumber>
    </recommendedName>
</protein>
<dbReference type="InterPro" id="IPR011050">
    <property type="entry name" value="Pectin_lyase_fold/virulence"/>
</dbReference>
<dbReference type="PROSITE" id="PS50011">
    <property type="entry name" value="PROTEIN_KINASE_DOM"/>
    <property type="match status" value="1"/>
</dbReference>
<dbReference type="InterPro" id="IPR011009">
    <property type="entry name" value="Kinase-like_dom_sf"/>
</dbReference>
<keyword evidence="5" id="KW-0418">Kinase</keyword>
<dbReference type="Proteomes" id="UP001235849">
    <property type="component" value="Unassembled WGS sequence"/>
</dbReference>
<dbReference type="SMART" id="SM00220">
    <property type="entry name" value="S_TKc"/>
    <property type="match status" value="1"/>
</dbReference>
<comment type="caution">
    <text evidence="10">The sequence shown here is derived from an EMBL/GenBank/DDBJ whole genome shotgun (WGS) entry which is preliminary data.</text>
</comment>
<dbReference type="SMART" id="SM00710">
    <property type="entry name" value="PbH1"/>
    <property type="match status" value="4"/>
</dbReference>
<proteinExistence type="predicted"/>
<organism evidence="10 11">
    <name type="scientific">Roseofilum capinflatum BLCC-M114</name>
    <dbReference type="NCBI Taxonomy" id="3022440"/>
    <lineage>
        <taxon>Bacteria</taxon>
        <taxon>Bacillati</taxon>
        <taxon>Cyanobacteriota</taxon>
        <taxon>Cyanophyceae</taxon>
        <taxon>Desertifilales</taxon>
        <taxon>Desertifilaceae</taxon>
        <taxon>Roseofilum</taxon>
        <taxon>Roseofilum capinflatum</taxon>
    </lineage>
</organism>
<evidence type="ECO:0000313" key="10">
    <source>
        <dbReference type="EMBL" id="MDJ1174180.1"/>
    </source>
</evidence>
<sequence length="617" mass="68595">MSYCLNPECSQPQNPPQTQFCLNCGSALGLLKGRYQVNQLISNTSGCARTYLALDRERGEAKCAIKHLVPLPEVKGNPELYEKAIALFELEAERLTHLDTHPQIPSLWDFFQEENQRYLVQEFIPGQNLAQCLQQNGPFTEAQIRNLLQGLLPVLQFIHNRQIIHRDIKPANLMLRQGLESVPEGFVLIDFGISKQLAQTLIAQTGTVGIGTQGYAPLEQMLTGKTYPASDLYSLGVTCLCLLTGVEPDRLYEPSQGRWLWRESQLEGNPISENLGGVLDKLTQVAIGDRYQSAQEALNDLNSSPYGLPTLTQPETEDPEFLDAPPLVVAKLGAANYRTLNEAIKNALPYSIIKVRAGFYAESLRIDKPLQIIGEGNKDDIIIESQLAPCVRMVGDRVSDGSHYRALIRGVTFHYRNWTQIHRADSLGRFMGQQLHSPYAISITHGNLTLEECKIHAMGLANVYIKGKNTYATLRRCEMTGDPQYGVWITQYSRSSLEFCQISGQRIGIKIDRHGEANLEHCQVSQMSREGILVSEQGHGSASFCEIFQNGGRGVQINKQSNLSLKHCRLYGNQKQGIHVASNGAGPIEQCDLRGNGGGPWWIAPRCAIARRGNIET</sequence>
<name>A0ABT7B4S7_9CYAN</name>
<gene>
    <name evidence="10" type="ORF">PMG25_08750</name>
</gene>
<comment type="catalytic activity">
    <reaction evidence="7">
        <text>L-threonyl-[protein] + ATP = O-phospho-L-threonyl-[protein] + ADP + H(+)</text>
        <dbReference type="Rhea" id="RHEA:46608"/>
        <dbReference type="Rhea" id="RHEA-COMP:11060"/>
        <dbReference type="Rhea" id="RHEA-COMP:11605"/>
        <dbReference type="ChEBI" id="CHEBI:15378"/>
        <dbReference type="ChEBI" id="CHEBI:30013"/>
        <dbReference type="ChEBI" id="CHEBI:30616"/>
        <dbReference type="ChEBI" id="CHEBI:61977"/>
        <dbReference type="ChEBI" id="CHEBI:456216"/>
        <dbReference type="EC" id="2.7.11.1"/>
    </reaction>
</comment>
<keyword evidence="6" id="KW-0067">ATP-binding</keyword>
<dbReference type="Gene3D" id="1.10.510.10">
    <property type="entry name" value="Transferase(Phosphotransferase) domain 1"/>
    <property type="match status" value="1"/>
</dbReference>
<evidence type="ECO:0000256" key="8">
    <source>
        <dbReference type="ARBA" id="ARBA00048679"/>
    </source>
</evidence>
<dbReference type="EC" id="2.7.11.1" evidence="1"/>
<dbReference type="Gene3D" id="2.160.20.10">
    <property type="entry name" value="Single-stranded right-handed beta-helix, Pectin lyase-like"/>
    <property type="match status" value="1"/>
</dbReference>
<keyword evidence="2" id="KW-0723">Serine/threonine-protein kinase</keyword>
<dbReference type="PROSITE" id="PS00108">
    <property type="entry name" value="PROTEIN_KINASE_ST"/>
    <property type="match status" value="1"/>
</dbReference>
<dbReference type="InterPro" id="IPR006626">
    <property type="entry name" value="PbH1"/>
</dbReference>
<dbReference type="PANTHER" id="PTHR24363">
    <property type="entry name" value="SERINE/THREONINE PROTEIN KINASE"/>
    <property type="match status" value="1"/>
</dbReference>
<evidence type="ECO:0000313" key="11">
    <source>
        <dbReference type="Proteomes" id="UP001235849"/>
    </source>
</evidence>